<evidence type="ECO:0000256" key="1">
    <source>
        <dbReference type="SAM" id="Phobius"/>
    </source>
</evidence>
<accession>A0AAU8CEY1</accession>
<sequence>MAEKPDSTATLRSACEESRAVLDHEIDILEDIDDKAIWTVRTAVIIVGLVVSAASIAGNRGVSPPLSVQVTAGAGVAVLLATMVSGVLTYSISAPEPGISAQYRTAVLNETISERAWRRELLEGYNRWIAQMQLVNEKNGYYLFVTQASLLVGVLLLAVAGGLTVWTA</sequence>
<feature type="transmembrane region" description="Helical" evidence="1">
    <location>
        <begin position="36"/>
        <end position="58"/>
    </location>
</feature>
<dbReference type="GeneID" id="91107840"/>
<proteinExistence type="predicted"/>
<dbReference type="RefSeq" id="WP_353634528.1">
    <property type="nucleotide sequence ID" value="NZ_CP159204.1"/>
</dbReference>
<dbReference type="KEGG" id="hanx:ABSL23_01780"/>
<keyword evidence="1" id="KW-0472">Membrane</keyword>
<organism evidence="2">
    <name type="scientific">Halobacterium sp. NMX12-1</name>
    <dbReference type="NCBI Taxonomy" id="3166650"/>
    <lineage>
        <taxon>Archaea</taxon>
        <taxon>Methanobacteriati</taxon>
        <taxon>Methanobacteriota</taxon>
        <taxon>Stenosarchaea group</taxon>
        <taxon>Halobacteria</taxon>
        <taxon>Halobacteriales</taxon>
        <taxon>Halobacteriaceae</taxon>
        <taxon>Halobacterium</taxon>
    </lineage>
</organism>
<dbReference type="AlphaFoldDB" id="A0AAU8CEY1"/>
<name>A0AAU8CEY1_9EURY</name>
<feature type="transmembrane region" description="Helical" evidence="1">
    <location>
        <begin position="141"/>
        <end position="166"/>
    </location>
</feature>
<protein>
    <recommendedName>
        <fullName evidence="3">SLATT domain-containing protein</fullName>
    </recommendedName>
</protein>
<dbReference type="EMBL" id="CP159204">
    <property type="protein sequence ID" value="XCF16759.1"/>
    <property type="molecule type" value="Genomic_DNA"/>
</dbReference>
<feature type="transmembrane region" description="Helical" evidence="1">
    <location>
        <begin position="70"/>
        <end position="92"/>
    </location>
</feature>
<keyword evidence="1" id="KW-0812">Transmembrane</keyword>
<evidence type="ECO:0000313" key="2">
    <source>
        <dbReference type="EMBL" id="XCF16759.1"/>
    </source>
</evidence>
<reference evidence="2" key="1">
    <citation type="submission" date="2024-06" db="EMBL/GenBank/DDBJ databases">
        <title>Genome Sequence of an extremely halophilic archaeon isolated from Permian era halite, Salado Formation, Carlsbad, New Mexico: Halobacterium sp. strain NMX12-1.</title>
        <authorList>
            <person name="Sotoa L."/>
            <person name="DasSarma P."/>
            <person name="Anton B.P."/>
            <person name="Vincze T."/>
            <person name="Verma I."/>
            <person name="Eralp B."/>
            <person name="Powers D.W."/>
            <person name="Dozier B.L."/>
            <person name="Roberts R.J."/>
            <person name="DasSarma S."/>
        </authorList>
    </citation>
    <scope>NUCLEOTIDE SEQUENCE</scope>
    <source>
        <strain evidence="2">NMX12-1</strain>
    </source>
</reference>
<keyword evidence="1" id="KW-1133">Transmembrane helix</keyword>
<gene>
    <name evidence="2" type="ORF">ABSL23_01780</name>
</gene>
<evidence type="ECO:0008006" key="3">
    <source>
        <dbReference type="Google" id="ProtNLM"/>
    </source>
</evidence>